<sequence>MPSSECGSNSSFDSNQPGLVSERLWMARLVTSWCIKGRSALSRRLYKLLSRRYLLASTPNDSTTLKMPDKFRVSCVDDGNGLAGESPGRIVYPTEANTLSQIDTCTISATASHKLESLSDKVLSTTIHQDATVATETINPLVIPEVEMPEKKEFSADQNSLRLMTLLPSPNIRLPKLIRLPREYTVLLSLAMKYRQAP</sequence>
<gene>
    <name evidence="1" type="ORF">PXEA_LOCUS30292</name>
</gene>
<dbReference type="Proteomes" id="UP000784294">
    <property type="component" value="Unassembled WGS sequence"/>
</dbReference>
<organism evidence="1 2">
    <name type="scientific">Protopolystoma xenopodis</name>
    <dbReference type="NCBI Taxonomy" id="117903"/>
    <lineage>
        <taxon>Eukaryota</taxon>
        <taxon>Metazoa</taxon>
        <taxon>Spiralia</taxon>
        <taxon>Lophotrochozoa</taxon>
        <taxon>Platyhelminthes</taxon>
        <taxon>Monogenea</taxon>
        <taxon>Polyopisthocotylea</taxon>
        <taxon>Polystomatidea</taxon>
        <taxon>Polystomatidae</taxon>
        <taxon>Protopolystoma</taxon>
    </lineage>
</organism>
<accession>A0A3S5C5K0</accession>
<name>A0A3S5C5K0_9PLAT</name>
<protein>
    <submittedName>
        <fullName evidence="1">Uncharacterized protein</fullName>
    </submittedName>
</protein>
<dbReference type="AlphaFoldDB" id="A0A3S5C5K0"/>
<evidence type="ECO:0000313" key="2">
    <source>
        <dbReference type="Proteomes" id="UP000784294"/>
    </source>
</evidence>
<proteinExistence type="predicted"/>
<reference evidence="1" key="1">
    <citation type="submission" date="2018-11" db="EMBL/GenBank/DDBJ databases">
        <authorList>
            <consortium name="Pathogen Informatics"/>
        </authorList>
    </citation>
    <scope>NUCLEOTIDE SEQUENCE</scope>
</reference>
<dbReference type="EMBL" id="CAAALY010253353">
    <property type="protein sequence ID" value="VEL36852.1"/>
    <property type="molecule type" value="Genomic_DNA"/>
</dbReference>
<keyword evidence="2" id="KW-1185">Reference proteome</keyword>
<comment type="caution">
    <text evidence="1">The sequence shown here is derived from an EMBL/GenBank/DDBJ whole genome shotgun (WGS) entry which is preliminary data.</text>
</comment>
<evidence type="ECO:0000313" key="1">
    <source>
        <dbReference type="EMBL" id="VEL36852.1"/>
    </source>
</evidence>